<dbReference type="GO" id="GO:0005525">
    <property type="term" value="F:GTP binding"/>
    <property type="evidence" value="ECO:0007669"/>
    <property type="project" value="UniProtKB-KW"/>
</dbReference>
<evidence type="ECO:0000256" key="15">
    <source>
        <dbReference type="ARBA" id="ARBA00048697"/>
    </source>
</evidence>
<keyword evidence="7" id="KW-0949">S-adenosyl-L-methionine</keyword>
<evidence type="ECO:0000256" key="12">
    <source>
        <dbReference type="ARBA" id="ARBA00023134"/>
    </source>
</evidence>
<feature type="domain" description="Radical SAM core" evidence="16">
    <location>
        <begin position="60"/>
        <end position="285"/>
    </location>
</feature>
<dbReference type="GO" id="GO:0006777">
    <property type="term" value="P:Mo-molybdopterin cofactor biosynthetic process"/>
    <property type="evidence" value="ECO:0007669"/>
    <property type="project" value="UniProtKB-KW"/>
</dbReference>
<dbReference type="EMBL" id="JYDW01000181">
    <property type="protein sequence ID" value="KRZ52867.1"/>
    <property type="molecule type" value="Genomic_DNA"/>
</dbReference>
<comment type="catalytic activity">
    <reaction evidence="15">
        <text>GTP + AH2 + S-adenosyl-L-methionine = (8S)-3',8-cyclo-7,8-dihydroguanosine 5'-triphosphate + 5'-deoxyadenosine + L-methionine + A + H(+)</text>
        <dbReference type="Rhea" id="RHEA:49576"/>
        <dbReference type="ChEBI" id="CHEBI:13193"/>
        <dbReference type="ChEBI" id="CHEBI:15378"/>
        <dbReference type="ChEBI" id="CHEBI:17319"/>
        <dbReference type="ChEBI" id="CHEBI:17499"/>
        <dbReference type="ChEBI" id="CHEBI:37565"/>
        <dbReference type="ChEBI" id="CHEBI:57844"/>
        <dbReference type="ChEBI" id="CHEBI:59789"/>
        <dbReference type="ChEBI" id="CHEBI:131766"/>
        <dbReference type="EC" id="4.1.99.22"/>
    </reaction>
</comment>
<keyword evidence="11" id="KW-0411">Iron-sulfur</keyword>
<evidence type="ECO:0000256" key="5">
    <source>
        <dbReference type="ARBA" id="ARBA00009862"/>
    </source>
</evidence>
<dbReference type="NCBIfam" id="TIGR02666">
    <property type="entry name" value="moaA"/>
    <property type="match status" value="1"/>
</dbReference>
<keyword evidence="12" id="KW-0342">GTP-binding</keyword>
<evidence type="ECO:0000313" key="18">
    <source>
        <dbReference type="Proteomes" id="UP000054721"/>
    </source>
</evidence>
<dbReference type="SUPFAM" id="SSF102114">
    <property type="entry name" value="Radical SAM enzymes"/>
    <property type="match status" value="1"/>
</dbReference>
<evidence type="ECO:0000256" key="4">
    <source>
        <dbReference type="ARBA" id="ARBA00008484"/>
    </source>
</evidence>
<dbReference type="Proteomes" id="UP000054721">
    <property type="component" value="Unassembled WGS sequence"/>
</dbReference>
<reference evidence="17 18" key="1">
    <citation type="submission" date="2015-05" db="EMBL/GenBank/DDBJ databases">
        <title>Evolution of Trichinella species and genotypes.</title>
        <authorList>
            <person name="Korhonen P.K."/>
            <person name="Edoardo P."/>
            <person name="Giuseppe L.R."/>
            <person name="Gasser R.B."/>
        </authorList>
    </citation>
    <scope>NUCLEOTIDE SEQUENCE [LARGE SCALE GENOMIC DNA]</scope>
    <source>
        <strain evidence="17">ISS10</strain>
    </source>
</reference>
<evidence type="ECO:0000256" key="9">
    <source>
        <dbReference type="ARBA" id="ARBA00022741"/>
    </source>
</evidence>
<evidence type="ECO:0000313" key="17">
    <source>
        <dbReference type="EMBL" id="KRZ52867.1"/>
    </source>
</evidence>
<evidence type="ECO:0000256" key="3">
    <source>
        <dbReference type="ARBA" id="ARBA00005046"/>
    </source>
</evidence>
<dbReference type="PROSITE" id="PS01305">
    <property type="entry name" value="MOAA_NIFB_PQQE"/>
    <property type="match status" value="1"/>
</dbReference>
<evidence type="ECO:0000256" key="11">
    <source>
        <dbReference type="ARBA" id="ARBA00023014"/>
    </source>
</evidence>
<dbReference type="UniPathway" id="UPA00344"/>
<evidence type="ECO:0000256" key="14">
    <source>
        <dbReference type="ARBA" id="ARBA00023239"/>
    </source>
</evidence>
<dbReference type="InterPro" id="IPR023045">
    <property type="entry name" value="MoaC"/>
</dbReference>
<comment type="cofactor">
    <cofactor evidence="2">
        <name>[4Fe-4S] cluster</name>
        <dbReference type="ChEBI" id="CHEBI:49883"/>
    </cofactor>
</comment>
<dbReference type="SFLD" id="SFLDG01386">
    <property type="entry name" value="main_SPASM_domain-containing"/>
    <property type="match status" value="1"/>
</dbReference>
<gene>
    <name evidence="17" type="primary">MOCS1</name>
    <name evidence="17" type="ORF">T02_10028</name>
</gene>
<keyword evidence="13" id="KW-0501">Molybdenum cofactor biosynthesis</keyword>
<dbReference type="Pfam" id="PF06463">
    <property type="entry name" value="Mob_synth_C"/>
    <property type="match status" value="1"/>
</dbReference>
<dbReference type="Pfam" id="PF04055">
    <property type="entry name" value="Radical_SAM"/>
    <property type="match status" value="1"/>
</dbReference>
<evidence type="ECO:0000256" key="8">
    <source>
        <dbReference type="ARBA" id="ARBA00022723"/>
    </source>
</evidence>
<dbReference type="STRING" id="6335.A0A0V1KZY9"/>
<dbReference type="InterPro" id="IPR007197">
    <property type="entry name" value="rSAM"/>
</dbReference>
<evidence type="ECO:0000256" key="6">
    <source>
        <dbReference type="ARBA" id="ARBA00022485"/>
    </source>
</evidence>
<dbReference type="NCBIfam" id="NF006870">
    <property type="entry name" value="PRK09364.1"/>
    <property type="match status" value="1"/>
</dbReference>
<dbReference type="OrthoDB" id="429626at2759"/>
<dbReference type="InterPro" id="IPR040064">
    <property type="entry name" value="MoaA-like"/>
</dbReference>
<dbReference type="GO" id="GO:0051539">
    <property type="term" value="F:4 iron, 4 sulfur cluster binding"/>
    <property type="evidence" value="ECO:0007669"/>
    <property type="project" value="UniProtKB-KW"/>
</dbReference>
<dbReference type="SMART" id="SM00729">
    <property type="entry name" value="Elp3"/>
    <property type="match status" value="1"/>
</dbReference>
<dbReference type="GO" id="GO:0061799">
    <property type="term" value="F:cyclic pyranopterin monophosphate synthase activity"/>
    <property type="evidence" value="ECO:0007669"/>
    <property type="project" value="UniProtKB-EC"/>
</dbReference>
<dbReference type="InterPro" id="IPR000385">
    <property type="entry name" value="MoaA_NifB_PqqE_Fe-S-bd_CS"/>
</dbReference>
<dbReference type="PANTHER" id="PTHR22960">
    <property type="entry name" value="MOLYBDOPTERIN COFACTOR SYNTHESIS PROTEIN A"/>
    <property type="match status" value="1"/>
</dbReference>
<dbReference type="InterPro" id="IPR047594">
    <property type="entry name" value="MoaC_bact/euk"/>
</dbReference>
<sequence>MILSRFYKMNHTLPSRMKLLFNKSQQCHGMKPFLQNNQTSESCITREQEIHKKSSILCDQHGRFHDYLRISLTDRCNLRCRYCMPDEKQQTYSKANLLKSSEVLKIVTYFAKHGVSKIRLTGGEPTLRKDLTEIVGAISKVEGISQLGLTSNGLTLASALHRLKTAGLTHINISLDTLIEEKFAFISRQNGFKHVWKAINEAEKLFPFVKINCVVMRGFNEDEINDFIKLTENRNLVVRFIEYMPFGGNQWNFNRFISYHEMLDIVQSKYGKLMKLQDSPNDTTKAYRIPNYTGKIGFITSMSEHFCASCSRLRITADGCLKVCLHGNAEISLRDAIRNGATDKELDDLINAAVKRKKKHHAEYNLSPISILIMHLQIFFEVNIQTICCVFSVVTYSIHFQVTYVLFSERNAHEKWFLRSFNNNKRLYQILKNKIICNKEKYHLQCRNQHGIYNSISKLNNKISSLDKAYFHCFASDNNNLKNLTHVNDAGKINMVNVGSKKNTVRIAEAMATVQLNKEIMEKIQLNMLQKGDVLAVSKIAGIMAAKNTFHLIPLCHNVVLENIEINHELDPVKWRITFFSKIQCCNKTGVEMEALTAVTIASLTLYDMCKSISKEIVITDIRLIRKTGGKSDFFQ</sequence>
<name>A0A0V1KZY9_9BILA</name>
<dbReference type="GO" id="GO:0046872">
    <property type="term" value="F:metal ion binding"/>
    <property type="evidence" value="ECO:0007669"/>
    <property type="project" value="UniProtKB-KW"/>
</dbReference>
<dbReference type="CDD" id="cd21117">
    <property type="entry name" value="Twitch_MoaA"/>
    <property type="match status" value="1"/>
</dbReference>
<dbReference type="AlphaFoldDB" id="A0A0V1KZY9"/>
<keyword evidence="8" id="KW-0479">Metal-binding</keyword>
<dbReference type="InterPro" id="IPR013785">
    <property type="entry name" value="Aldolase_TIM"/>
</dbReference>
<protein>
    <submittedName>
        <fullName evidence="17">Molybdenum cofactor biosynthesis protein 1</fullName>
    </submittedName>
</protein>
<dbReference type="NCBIfam" id="TIGR00581">
    <property type="entry name" value="moaC"/>
    <property type="match status" value="1"/>
</dbReference>
<dbReference type="InterPro" id="IPR050105">
    <property type="entry name" value="MoCo_biosynth_MoaA/MoaC"/>
</dbReference>
<dbReference type="SFLD" id="SFLDG01383">
    <property type="entry name" value="cyclic_pyranopterin_phosphate"/>
    <property type="match status" value="1"/>
</dbReference>
<evidence type="ECO:0000256" key="13">
    <source>
        <dbReference type="ARBA" id="ARBA00023150"/>
    </source>
</evidence>
<dbReference type="PANTHER" id="PTHR22960:SF0">
    <property type="entry name" value="MOLYBDENUM COFACTOR BIOSYNTHESIS PROTEIN 1"/>
    <property type="match status" value="1"/>
</dbReference>
<evidence type="ECO:0000259" key="16">
    <source>
        <dbReference type="PROSITE" id="PS51918"/>
    </source>
</evidence>
<dbReference type="Gene3D" id="3.30.70.640">
    <property type="entry name" value="Molybdopterin cofactor biosynthesis C (MoaC) domain"/>
    <property type="match status" value="1"/>
</dbReference>
<dbReference type="SFLD" id="SFLDG01067">
    <property type="entry name" value="SPASM/twitch_domain_containing"/>
    <property type="match status" value="1"/>
</dbReference>
<comment type="pathway">
    <text evidence="3">Cofactor biosynthesis; molybdopterin biosynthesis.</text>
</comment>
<dbReference type="SUPFAM" id="SSF55040">
    <property type="entry name" value="Molybdenum cofactor biosynthesis protein C, MoaC"/>
    <property type="match status" value="1"/>
</dbReference>
<dbReference type="InterPro" id="IPR006638">
    <property type="entry name" value="Elp3/MiaA/NifB-like_rSAM"/>
</dbReference>
<dbReference type="PROSITE" id="PS51918">
    <property type="entry name" value="RADICAL_SAM"/>
    <property type="match status" value="1"/>
</dbReference>
<keyword evidence="18" id="KW-1185">Reference proteome</keyword>
<dbReference type="InterPro" id="IPR036522">
    <property type="entry name" value="MoaC_sf"/>
</dbReference>
<keyword evidence="6" id="KW-0004">4Fe-4S</keyword>
<evidence type="ECO:0000256" key="7">
    <source>
        <dbReference type="ARBA" id="ARBA00022691"/>
    </source>
</evidence>
<dbReference type="InterPro" id="IPR002820">
    <property type="entry name" value="Mopterin_CF_biosynth-C_dom"/>
</dbReference>
<dbReference type="Gene3D" id="3.20.20.70">
    <property type="entry name" value="Aldolase class I"/>
    <property type="match status" value="1"/>
</dbReference>
<dbReference type="SFLD" id="SFLDS00029">
    <property type="entry name" value="Radical_SAM"/>
    <property type="match status" value="1"/>
</dbReference>
<accession>A0A0V1KZY9</accession>
<comment type="caution">
    <text evidence="17">The sequence shown here is derived from an EMBL/GenBank/DDBJ whole genome shotgun (WGS) entry which is preliminary data.</text>
</comment>
<dbReference type="InterPro" id="IPR013483">
    <property type="entry name" value="MoaA"/>
</dbReference>
<evidence type="ECO:0000256" key="1">
    <source>
        <dbReference type="ARBA" id="ARBA00001637"/>
    </source>
</evidence>
<dbReference type="InterPro" id="IPR010505">
    <property type="entry name" value="MoaA_twitch"/>
</dbReference>
<comment type="similarity">
    <text evidence="4">In the C-terminal section; belongs to the MoaC family.</text>
</comment>
<proteinExistence type="inferred from homology"/>
<dbReference type="InterPro" id="IPR058240">
    <property type="entry name" value="rSAM_sf"/>
</dbReference>
<dbReference type="CDD" id="cd01420">
    <property type="entry name" value="MoaC_PE"/>
    <property type="match status" value="1"/>
</dbReference>
<evidence type="ECO:0000256" key="10">
    <source>
        <dbReference type="ARBA" id="ARBA00023004"/>
    </source>
</evidence>
<keyword evidence="9" id="KW-0547">Nucleotide-binding</keyword>
<dbReference type="Pfam" id="PF01967">
    <property type="entry name" value="MoaC"/>
    <property type="match status" value="1"/>
</dbReference>
<dbReference type="CDD" id="cd01335">
    <property type="entry name" value="Radical_SAM"/>
    <property type="match status" value="1"/>
</dbReference>
<comment type="similarity">
    <text evidence="5">In the N-terminal section; belongs to the radical SAM superfamily. MoaA family.</text>
</comment>
<organism evidence="17 18">
    <name type="scientific">Trichinella nativa</name>
    <dbReference type="NCBI Taxonomy" id="6335"/>
    <lineage>
        <taxon>Eukaryota</taxon>
        <taxon>Metazoa</taxon>
        <taxon>Ecdysozoa</taxon>
        <taxon>Nematoda</taxon>
        <taxon>Enoplea</taxon>
        <taxon>Dorylaimia</taxon>
        <taxon>Trichinellida</taxon>
        <taxon>Trichinellidae</taxon>
        <taxon>Trichinella</taxon>
    </lineage>
</organism>
<keyword evidence="14" id="KW-0456">Lyase</keyword>
<dbReference type="GO" id="GO:0061798">
    <property type="term" value="F:GTP 3',8'-cyclase activity"/>
    <property type="evidence" value="ECO:0007669"/>
    <property type="project" value="UniProtKB-EC"/>
</dbReference>
<comment type="catalytic activity">
    <reaction evidence="1">
        <text>(8S)-3',8-cyclo-7,8-dihydroguanosine 5'-triphosphate = cyclic pyranopterin phosphate + diphosphate</text>
        <dbReference type="Rhea" id="RHEA:49580"/>
        <dbReference type="ChEBI" id="CHEBI:33019"/>
        <dbReference type="ChEBI" id="CHEBI:59648"/>
        <dbReference type="ChEBI" id="CHEBI:131766"/>
        <dbReference type="EC" id="4.6.1.17"/>
    </reaction>
</comment>
<evidence type="ECO:0000256" key="2">
    <source>
        <dbReference type="ARBA" id="ARBA00001966"/>
    </source>
</evidence>
<keyword evidence="10" id="KW-0408">Iron</keyword>